<evidence type="ECO:0008006" key="3">
    <source>
        <dbReference type="Google" id="ProtNLM"/>
    </source>
</evidence>
<gene>
    <name evidence="1" type="ORF">Amme_106_001</name>
</gene>
<protein>
    <recommendedName>
        <fullName evidence="3">Glycosidase</fullName>
    </recommendedName>
</protein>
<comment type="caution">
    <text evidence="1">The sequence shown here is derived from an EMBL/GenBank/DDBJ whole genome shotgun (WGS) entry which is preliminary data.</text>
</comment>
<sequence>MTGMDASDAVALGLTTVELTFIEKRVEHWIRFGQPVSDKVLDKRHRLLAFTPDSVFGFIRWTANDYGTVVSCFDIVRAVELGAAFQTVPFVRPGGELLLDVSGWPKVRRVLEEIDAIEELGLHPAEICPDHWRVLNGSIAANVVSRPYTRAMHKAWLARRKLTS</sequence>
<accession>A0A023D8M0</accession>
<keyword evidence="2" id="KW-1185">Reference proteome</keyword>
<proteinExistence type="predicted"/>
<dbReference type="AlphaFoldDB" id="A0A023D8M0"/>
<dbReference type="Pfam" id="PF11000">
    <property type="entry name" value="DUF2840"/>
    <property type="match status" value="1"/>
</dbReference>
<dbReference type="EMBL" id="BAND01000105">
    <property type="protein sequence ID" value="GAJ30141.1"/>
    <property type="molecule type" value="Genomic_DNA"/>
</dbReference>
<name>A0A023D8M0_ACIMT</name>
<dbReference type="Proteomes" id="UP000019760">
    <property type="component" value="Unassembled WGS sequence"/>
</dbReference>
<evidence type="ECO:0000313" key="2">
    <source>
        <dbReference type="Proteomes" id="UP000019760"/>
    </source>
</evidence>
<reference evidence="2" key="1">
    <citation type="journal article" date="2014" name="FEMS Microbiol. Lett.">
        <title>Draft Genomic DNA Sequence of the Facultatively Methylotrophic Bacterium Acidomonas methanolica type strain MB58.</title>
        <authorList>
            <person name="Higashiura N."/>
            <person name="Hadano H."/>
            <person name="Hirakawa H."/>
            <person name="Matsutani M."/>
            <person name="Takabe S."/>
            <person name="Matsushita K."/>
            <person name="Azuma Y."/>
        </authorList>
    </citation>
    <scope>NUCLEOTIDE SEQUENCE [LARGE SCALE GENOMIC DNA]</scope>
    <source>
        <strain evidence="2">MB58</strain>
    </source>
</reference>
<dbReference type="InterPro" id="IPR021263">
    <property type="entry name" value="DUF2840"/>
</dbReference>
<reference evidence="1 2" key="2">
    <citation type="journal article" date="2014" name="FEMS Microbiol. Lett.">
        <title>Draft genomic DNA sequence of the facultatively methylotrophic bacterium Acidomonas methanolica type strain MB58.</title>
        <authorList>
            <person name="Higashiura N."/>
            <person name="Hadano H."/>
            <person name="Hirakawa H."/>
            <person name="Matsutani M."/>
            <person name="Takabe S."/>
            <person name="Matsushita K."/>
            <person name="Azuma Y."/>
        </authorList>
    </citation>
    <scope>NUCLEOTIDE SEQUENCE [LARGE SCALE GENOMIC DNA]</scope>
    <source>
        <strain evidence="1 2">MB58</strain>
    </source>
</reference>
<evidence type="ECO:0000313" key="1">
    <source>
        <dbReference type="EMBL" id="GAJ30141.1"/>
    </source>
</evidence>
<organism evidence="1 2">
    <name type="scientific">Acidomonas methanolica NBRC 104435</name>
    <dbReference type="NCBI Taxonomy" id="1231351"/>
    <lineage>
        <taxon>Bacteria</taxon>
        <taxon>Pseudomonadati</taxon>
        <taxon>Pseudomonadota</taxon>
        <taxon>Alphaproteobacteria</taxon>
        <taxon>Acetobacterales</taxon>
        <taxon>Acetobacteraceae</taxon>
        <taxon>Acidomonas</taxon>
    </lineage>
</organism>